<dbReference type="SUPFAM" id="SSF48452">
    <property type="entry name" value="TPR-like"/>
    <property type="match status" value="1"/>
</dbReference>
<name>A0ABP8FJT9_9BACT</name>
<dbReference type="Gene3D" id="1.25.40.390">
    <property type="match status" value="1"/>
</dbReference>
<dbReference type="InterPro" id="IPR033985">
    <property type="entry name" value="SusD-like_N"/>
</dbReference>
<accession>A0ABP8FJT9</accession>
<keyword evidence="3 6" id="KW-0732">Signal</keyword>
<evidence type="ECO:0000313" key="10">
    <source>
        <dbReference type="Proteomes" id="UP001501207"/>
    </source>
</evidence>
<feature type="signal peptide" evidence="6">
    <location>
        <begin position="1"/>
        <end position="25"/>
    </location>
</feature>
<evidence type="ECO:0000259" key="7">
    <source>
        <dbReference type="Pfam" id="PF07980"/>
    </source>
</evidence>
<feature type="chain" id="PRO_5045394855" evidence="6">
    <location>
        <begin position="26"/>
        <end position="553"/>
    </location>
</feature>
<evidence type="ECO:0000256" key="2">
    <source>
        <dbReference type="ARBA" id="ARBA00006275"/>
    </source>
</evidence>
<reference evidence="10" key="1">
    <citation type="journal article" date="2019" name="Int. J. Syst. Evol. Microbiol.">
        <title>The Global Catalogue of Microorganisms (GCM) 10K type strain sequencing project: providing services to taxonomists for standard genome sequencing and annotation.</title>
        <authorList>
            <consortium name="The Broad Institute Genomics Platform"/>
            <consortium name="The Broad Institute Genome Sequencing Center for Infectious Disease"/>
            <person name="Wu L."/>
            <person name="Ma J."/>
        </authorList>
    </citation>
    <scope>NUCLEOTIDE SEQUENCE [LARGE SCALE GENOMIC DNA]</scope>
    <source>
        <strain evidence="10">JCM 17664</strain>
    </source>
</reference>
<evidence type="ECO:0000259" key="8">
    <source>
        <dbReference type="Pfam" id="PF14322"/>
    </source>
</evidence>
<sequence>MKKVKMNMMKSYLALFLLGAVLASCSEKDLDILPSDQLSDATVWTDSSSANLFLNDIYNSLNAGPYGSSWLNLPTQIGNDGLDDYTDDATYGAASGTPSYQLFDNSSYGPSNLLFTNTWKIMYANIRKCNLMIQKVSASDFSDATKRVMVAQARFLRVYFYKTLIDLYGGVPLITKVLDNNTGADSLFYPRSTYPECVAFIQSECTAAAADLPQQWTGKDVGRATWGAAMALKGEEELYAGKWQDAAATNKAIMDAGVYALFSDYAGLFYADHENNEEVIFDIQFAPNVRPKHINQYWGVVEVSKGGGWGNCDPTQDLVDCYEYLDGKTAGEGSAQYDPDHPYAHRDKRFYASVIYDGSIWRGKTIYTRLGVPNNPNEINITGKSGNTGRTGYFMKKLQDSTIASTPSDLDGTNVIVFRYAEVLLNYAEAQNEAAGPDASVYSALNEIRGRAGLPSLPEGLDQNAMRERIRRERRVELAFEGKRFYDIRRWKTAADIFSRPIHGMKITEVSGKLRYEKIEVRKVTFDAPKNYLMPVPQYAIDQNPKLTQNPSY</sequence>
<proteinExistence type="inferred from homology"/>
<dbReference type="EMBL" id="BAABFN010000002">
    <property type="protein sequence ID" value="GAA4305448.1"/>
    <property type="molecule type" value="Genomic_DNA"/>
</dbReference>
<evidence type="ECO:0000256" key="3">
    <source>
        <dbReference type="ARBA" id="ARBA00022729"/>
    </source>
</evidence>
<keyword evidence="5" id="KW-0998">Cell outer membrane</keyword>
<dbReference type="InterPro" id="IPR011990">
    <property type="entry name" value="TPR-like_helical_dom_sf"/>
</dbReference>
<protein>
    <submittedName>
        <fullName evidence="9">RagB/SusD family nutrient uptake outer membrane protein</fullName>
    </submittedName>
</protein>
<feature type="domain" description="SusD-like N-terminal" evidence="8">
    <location>
        <begin position="105"/>
        <end position="232"/>
    </location>
</feature>
<evidence type="ECO:0000256" key="6">
    <source>
        <dbReference type="SAM" id="SignalP"/>
    </source>
</evidence>
<evidence type="ECO:0000256" key="4">
    <source>
        <dbReference type="ARBA" id="ARBA00023136"/>
    </source>
</evidence>
<dbReference type="PROSITE" id="PS51257">
    <property type="entry name" value="PROKAR_LIPOPROTEIN"/>
    <property type="match status" value="1"/>
</dbReference>
<dbReference type="Pfam" id="PF14322">
    <property type="entry name" value="SusD-like_3"/>
    <property type="match status" value="1"/>
</dbReference>
<keyword evidence="4" id="KW-0472">Membrane</keyword>
<dbReference type="Pfam" id="PF07980">
    <property type="entry name" value="SusD_RagB"/>
    <property type="match status" value="1"/>
</dbReference>
<comment type="caution">
    <text evidence="9">The sequence shown here is derived from an EMBL/GenBank/DDBJ whole genome shotgun (WGS) entry which is preliminary data.</text>
</comment>
<feature type="domain" description="RagB/SusD" evidence="7">
    <location>
        <begin position="278"/>
        <end position="553"/>
    </location>
</feature>
<dbReference type="Proteomes" id="UP001501207">
    <property type="component" value="Unassembled WGS sequence"/>
</dbReference>
<organism evidence="9 10">
    <name type="scientific">Compostibacter hankyongensis</name>
    <dbReference type="NCBI Taxonomy" id="1007089"/>
    <lineage>
        <taxon>Bacteria</taxon>
        <taxon>Pseudomonadati</taxon>
        <taxon>Bacteroidota</taxon>
        <taxon>Chitinophagia</taxon>
        <taxon>Chitinophagales</taxon>
        <taxon>Chitinophagaceae</taxon>
        <taxon>Compostibacter</taxon>
    </lineage>
</organism>
<comment type="subcellular location">
    <subcellularLocation>
        <location evidence="1">Cell outer membrane</location>
    </subcellularLocation>
</comment>
<comment type="similarity">
    <text evidence="2">Belongs to the SusD family.</text>
</comment>
<keyword evidence="10" id="KW-1185">Reference proteome</keyword>
<evidence type="ECO:0000313" key="9">
    <source>
        <dbReference type="EMBL" id="GAA4305448.1"/>
    </source>
</evidence>
<dbReference type="InterPro" id="IPR012944">
    <property type="entry name" value="SusD_RagB_dom"/>
</dbReference>
<gene>
    <name evidence="9" type="ORF">GCM10023143_10710</name>
</gene>
<evidence type="ECO:0000256" key="5">
    <source>
        <dbReference type="ARBA" id="ARBA00023237"/>
    </source>
</evidence>
<evidence type="ECO:0000256" key="1">
    <source>
        <dbReference type="ARBA" id="ARBA00004442"/>
    </source>
</evidence>